<dbReference type="Proteomes" id="UP000660024">
    <property type="component" value="Unassembled WGS sequence"/>
</dbReference>
<keyword evidence="8" id="KW-0732">Signal</keyword>
<feature type="chain" id="PRO_5045322589" evidence="8">
    <location>
        <begin position="21"/>
        <end position="463"/>
    </location>
</feature>
<dbReference type="PANTHER" id="PTHR30026">
    <property type="entry name" value="OUTER MEMBRANE PROTEIN TOLC"/>
    <property type="match status" value="1"/>
</dbReference>
<protein>
    <submittedName>
        <fullName evidence="9">TolC family protein</fullName>
    </submittedName>
</protein>
<evidence type="ECO:0000313" key="9">
    <source>
        <dbReference type="EMBL" id="MBK0383381.1"/>
    </source>
</evidence>
<evidence type="ECO:0000256" key="7">
    <source>
        <dbReference type="ARBA" id="ARBA00023237"/>
    </source>
</evidence>
<keyword evidence="6" id="KW-0472">Membrane</keyword>
<accession>A0ABS1BM58</accession>
<sequence>MKSKLIYLALSFFWFLPLRAQQAVDTLSWSGFFNIIKKYHPISQQANLLVDLAKVKRTKALGGFDPKIEADFDQKYYDGTEYYTFFTPQIKLPLWYGVELKGSYSQAEGAYLNPESKLPKQGLSYVGINFNVGKGLFIDERRAAIKQAKIFEQSSQNEKRKILNDLFLEAATNYIEWYNNYKITQIHKEALSLAKTRFDAVKTGFKNGDKPAIDTVEALLMVQQREGMLQQAQLELQNSKLMLCNYLWLQNNQAVDANKLYIVPPDSLDIPLNADLQTSNNPKLLSYEFKINDLNVERRLKAESLKPELGLQLGVLNQGKSLLRNINGNYWQDNNKVNIRFSFPLTFAKARADLAETKIKIRQTQLEQDMVRNELVNKMRQNNFEILTLQNQVNILNQTYKSSMQLLNGEELKFKFGDSSLFLINSRESKLIEVREKLLATEAKLKKSKIKTIWLAGNLYLNI</sequence>
<evidence type="ECO:0000256" key="2">
    <source>
        <dbReference type="ARBA" id="ARBA00007613"/>
    </source>
</evidence>
<evidence type="ECO:0000256" key="6">
    <source>
        <dbReference type="ARBA" id="ARBA00023136"/>
    </source>
</evidence>
<gene>
    <name evidence="9" type="ORF">I5M32_10450</name>
</gene>
<proteinExistence type="inferred from homology"/>
<comment type="similarity">
    <text evidence="2">Belongs to the outer membrane factor (OMF) (TC 1.B.17) family.</text>
</comment>
<dbReference type="PANTHER" id="PTHR30026:SF20">
    <property type="entry name" value="OUTER MEMBRANE PROTEIN TOLC"/>
    <property type="match status" value="1"/>
</dbReference>
<evidence type="ECO:0000313" key="10">
    <source>
        <dbReference type="Proteomes" id="UP000660024"/>
    </source>
</evidence>
<dbReference type="Gene3D" id="1.20.1600.10">
    <property type="entry name" value="Outer membrane efflux proteins (OEP)"/>
    <property type="match status" value="1"/>
</dbReference>
<keyword evidence="5" id="KW-0812">Transmembrane</keyword>
<dbReference type="EMBL" id="JAEHFY010000013">
    <property type="protein sequence ID" value="MBK0383381.1"/>
    <property type="molecule type" value="Genomic_DNA"/>
</dbReference>
<evidence type="ECO:0000256" key="1">
    <source>
        <dbReference type="ARBA" id="ARBA00004442"/>
    </source>
</evidence>
<dbReference type="RefSeq" id="WP_200586188.1">
    <property type="nucleotide sequence ID" value="NZ_JAEHFY010000013.1"/>
</dbReference>
<reference evidence="9 10" key="1">
    <citation type="submission" date="2020-12" db="EMBL/GenBank/DDBJ databases">
        <title>Bacterial novel species Pedobacter sp. SD-b isolated from soil.</title>
        <authorList>
            <person name="Jung H.-Y."/>
        </authorList>
    </citation>
    <scope>NUCLEOTIDE SEQUENCE [LARGE SCALE GENOMIC DNA]</scope>
    <source>
        <strain evidence="9 10">SD-b</strain>
    </source>
</reference>
<comment type="subcellular location">
    <subcellularLocation>
        <location evidence="1">Cell outer membrane</location>
    </subcellularLocation>
</comment>
<dbReference type="InterPro" id="IPR051906">
    <property type="entry name" value="TolC-like"/>
</dbReference>
<evidence type="ECO:0000256" key="5">
    <source>
        <dbReference type="ARBA" id="ARBA00022692"/>
    </source>
</evidence>
<evidence type="ECO:0000256" key="8">
    <source>
        <dbReference type="SAM" id="SignalP"/>
    </source>
</evidence>
<dbReference type="SUPFAM" id="SSF56954">
    <property type="entry name" value="Outer membrane efflux proteins (OEP)"/>
    <property type="match status" value="1"/>
</dbReference>
<dbReference type="InterPro" id="IPR003423">
    <property type="entry name" value="OMP_efflux"/>
</dbReference>
<dbReference type="Pfam" id="PF02321">
    <property type="entry name" value="OEP"/>
    <property type="match status" value="1"/>
</dbReference>
<keyword evidence="4" id="KW-1134">Transmembrane beta strand</keyword>
<organism evidence="9 10">
    <name type="scientific">Pedobacter segetis</name>
    <dbReference type="NCBI Taxonomy" id="2793069"/>
    <lineage>
        <taxon>Bacteria</taxon>
        <taxon>Pseudomonadati</taxon>
        <taxon>Bacteroidota</taxon>
        <taxon>Sphingobacteriia</taxon>
        <taxon>Sphingobacteriales</taxon>
        <taxon>Sphingobacteriaceae</taxon>
        <taxon>Pedobacter</taxon>
    </lineage>
</organism>
<name>A0ABS1BM58_9SPHI</name>
<keyword evidence="10" id="KW-1185">Reference proteome</keyword>
<evidence type="ECO:0000256" key="3">
    <source>
        <dbReference type="ARBA" id="ARBA00022448"/>
    </source>
</evidence>
<feature type="signal peptide" evidence="8">
    <location>
        <begin position="1"/>
        <end position="20"/>
    </location>
</feature>
<keyword evidence="7" id="KW-0998">Cell outer membrane</keyword>
<evidence type="ECO:0000256" key="4">
    <source>
        <dbReference type="ARBA" id="ARBA00022452"/>
    </source>
</evidence>
<keyword evidence="3" id="KW-0813">Transport</keyword>
<comment type="caution">
    <text evidence="9">The sequence shown here is derived from an EMBL/GenBank/DDBJ whole genome shotgun (WGS) entry which is preliminary data.</text>
</comment>